<feature type="transmembrane region" description="Helical" evidence="1">
    <location>
        <begin position="60"/>
        <end position="80"/>
    </location>
</feature>
<dbReference type="InterPro" id="IPR050623">
    <property type="entry name" value="Glucan_succinyl_AcylTrfase"/>
</dbReference>
<keyword evidence="3" id="KW-0012">Acyltransferase</keyword>
<feature type="transmembrane region" description="Helical" evidence="1">
    <location>
        <begin position="231"/>
        <end position="247"/>
    </location>
</feature>
<dbReference type="PANTHER" id="PTHR36927:SF3">
    <property type="entry name" value="GLUCANS BIOSYNTHESIS PROTEIN C"/>
    <property type="match status" value="1"/>
</dbReference>
<dbReference type="GO" id="GO:0016747">
    <property type="term" value="F:acyltransferase activity, transferring groups other than amino-acyl groups"/>
    <property type="evidence" value="ECO:0007669"/>
    <property type="project" value="InterPro"/>
</dbReference>
<feature type="transmembrane region" description="Helical" evidence="1">
    <location>
        <begin position="92"/>
        <end position="111"/>
    </location>
</feature>
<keyword evidence="1" id="KW-0812">Transmembrane</keyword>
<comment type="caution">
    <text evidence="3">The sequence shown here is derived from an EMBL/GenBank/DDBJ whole genome shotgun (WGS) entry which is preliminary data.</text>
</comment>
<keyword evidence="3" id="KW-0808">Transferase</keyword>
<feature type="transmembrane region" description="Helical" evidence="1">
    <location>
        <begin position="259"/>
        <end position="279"/>
    </location>
</feature>
<feature type="transmembrane region" description="Helical" evidence="1">
    <location>
        <begin position="332"/>
        <end position="356"/>
    </location>
</feature>
<keyword evidence="1" id="KW-0472">Membrane</keyword>
<feature type="domain" description="Acyltransferase 3" evidence="2">
    <location>
        <begin position="11"/>
        <end position="377"/>
    </location>
</feature>
<keyword evidence="1" id="KW-1133">Transmembrane helix</keyword>
<dbReference type="AlphaFoldDB" id="A0A3E1K7C8"/>
<evidence type="ECO:0000313" key="3">
    <source>
        <dbReference type="EMBL" id="RFF29924.1"/>
    </source>
</evidence>
<keyword evidence="4" id="KW-1185">Reference proteome</keyword>
<feature type="transmembrane region" description="Helical" evidence="1">
    <location>
        <begin position="188"/>
        <end position="211"/>
    </location>
</feature>
<accession>A0A3E1K7C8</accession>
<dbReference type="EMBL" id="QUZK01000041">
    <property type="protein sequence ID" value="RFF29924.1"/>
    <property type="molecule type" value="Genomic_DNA"/>
</dbReference>
<name>A0A3E1K7C8_9GAMM</name>
<evidence type="ECO:0000313" key="4">
    <source>
        <dbReference type="Proteomes" id="UP000260351"/>
    </source>
</evidence>
<reference evidence="3 4" key="1">
    <citation type="submission" date="2018-08" db="EMBL/GenBank/DDBJ databases">
        <title>Wenzhouxiangella salilacus sp. nov., a novel bacterium isolated from a saline lake in Xinjiang Province, China.</title>
        <authorList>
            <person name="Han S."/>
        </authorList>
    </citation>
    <scope>NUCLEOTIDE SEQUENCE [LARGE SCALE GENOMIC DNA]</scope>
    <source>
        <strain evidence="3 4">XDB06</strain>
    </source>
</reference>
<organism evidence="3 4">
    <name type="scientific">Wenzhouxiangella sediminis</name>
    <dbReference type="NCBI Taxonomy" id="1792836"/>
    <lineage>
        <taxon>Bacteria</taxon>
        <taxon>Pseudomonadati</taxon>
        <taxon>Pseudomonadota</taxon>
        <taxon>Gammaproteobacteria</taxon>
        <taxon>Chromatiales</taxon>
        <taxon>Wenzhouxiangellaceae</taxon>
        <taxon>Wenzhouxiangella</taxon>
    </lineage>
</organism>
<dbReference type="OrthoDB" id="9809782at2"/>
<dbReference type="PANTHER" id="PTHR36927">
    <property type="entry name" value="BLR4337 PROTEIN"/>
    <property type="match status" value="1"/>
</dbReference>
<feature type="transmembrane region" description="Helical" evidence="1">
    <location>
        <begin position="299"/>
        <end position="320"/>
    </location>
</feature>
<proteinExistence type="predicted"/>
<dbReference type="InterPro" id="IPR002656">
    <property type="entry name" value="Acyl_transf_3_dom"/>
</dbReference>
<gene>
    <name evidence="3" type="ORF">DZC52_10845</name>
</gene>
<protein>
    <submittedName>
        <fullName evidence="3">Acyltransferase</fullName>
    </submittedName>
</protein>
<dbReference type="Proteomes" id="UP000260351">
    <property type="component" value="Unassembled WGS sequence"/>
</dbReference>
<dbReference type="Pfam" id="PF01757">
    <property type="entry name" value="Acyl_transf_3"/>
    <property type="match status" value="1"/>
</dbReference>
<sequence length="410" mass="45912">MDRLTASERRHDVDAVRTGAFALLILYHVGMVYVADWGFHIKSPSTAEWLQWPMVAINRWRMPLIFLVSGLALGLSALALRPGRIALRRTSLLLVPLVFGMLAIVPIQAWVEARANGAFEAGFGAFMLRYLQLKPWPGGGFAGAEFGVTWNHLWYLAYLWTYTLALAAGVALQRAIRTPNPAQTQAPVGRIGITCLVTLPVLWWFFVLYVLEPQFGDTKALLGDWAQHAKYFPVFLFGFFLARRRAWWTAAREYRRAPLALAMTGLSIYMALRIAGRVLPPEELAALPDLNWRAISDSAHALYAWNALLAILGYAAAWLNRPRRWMPYANRAVYPWYILHQSLIVPLAAVLIPLSLPGPVEAMLVLTGTIAGCAMIHHFVLLRVRWLQPLMGMRLAPRPTIPATRRGSAA</sequence>
<feature type="transmembrane region" description="Helical" evidence="1">
    <location>
        <begin position="362"/>
        <end position="384"/>
    </location>
</feature>
<feature type="transmembrane region" description="Helical" evidence="1">
    <location>
        <begin position="155"/>
        <end position="176"/>
    </location>
</feature>
<evidence type="ECO:0000259" key="2">
    <source>
        <dbReference type="Pfam" id="PF01757"/>
    </source>
</evidence>
<dbReference type="RefSeq" id="WP_116651158.1">
    <property type="nucleotide sequence ID" value="NZ_QUZK01000041.1"/>
</dbReference>
<feature type="transmembrane region" description="Helical" evidence="1">
    <location>
        <begin position="21"/>
        <end position="40"/>
    </location>
</feature>
<evidence type="ECO:0000256" key="1">
    <source>
        <dbReference type="SAM" id="Phobius"/>
    </source>
</evidence>